<accession>A0A8C4RDQ7</accession>
<evidence type="ECO:0000313" key="5">
    <source>
        <dbReference type="Proteomes" id="UP000694388"/>
    </source>
</evidence>
<dbReference type="GO" id="GO:0006334">
    <property type="term" value="P:nucleosome assembly"/>
    <property type="evidence" value="ECO:0007669"/>
    <property type="project" value="InterPro"/>
</dbReference>
<feature type="compositionally biased region" description="Acidic residues" evidence="3">
    <location>
        <begin position="109"/>
        <end position="134"/>
    </location>
</feature>
<dbReference type="Pfam" id="PF00956">
    <property type="entry name" value="NAP"/>
    <property type="match status" value="1"/>
</dbReference>
<proteinExistence type="inferred from homology"/>
<feature type="region of interest" description="Disordered" evidence="3">
    <location>
        <begin position="109"/>
        <end position="142"/>
    </location>
</feature>
<dbReference type="InterPro" id="IPR002164">
    <property type="entry name" value="NAP_family"/>
</dbReference>
<evidence type="ECO:0000256" key="2">
    <source>
        <dbReference type="RuleBase" id="RU003876"/>
    </source>
</evidence>
<sequence>MGKSGLPQRQPICLENILGCNSGDRRNCHCQAVDLRSGGHPSDPLICVSYFLPEVLSYLLDPFPDSMAEADRCVSCAPSDRSSVSRTYMARVIHAFYHRRKCAEAAEEIEYDESAGHDEDEDDEDEDDDDEGDEPINSAKRANGKARLPVTLSVEMLQDPGIVAALKQSLDDMAGSPAELLNRLPASVKLRVSALRRLQANFFKLQAEFFQDVHRLQLKYSTFYQSFYSRRRDIVNGIVEPTDTEAKWLLSEKNNSGHDQEDEREAKGVTGIPGFWLTTMKNVDLLADMIQEYDEPILQHIQDIKLTFPEGEKGMTFALEFHFAHNDYFRNEMLSKTYMMHSHPVLERPLGYQGPTIISCKGCPINWREGRDVTAHTVQEHLQKHRSSSCARRVTRSSPTRSFFSFFNPPHEPLVMADDMDEEEATLLATDFEMGQLFRERLIPRAVLYFTGEILDDYDDDDTEESDFDEEKAAENDEDKEEKVGPEMVTSAT</sequence>
<dbReference type="AlphaFoldDB" id="A0A8C4RDQ7"/>
<feature type="compositionally biased region" description="Basic and acidic residues" evidence="3">
    <location>
        <begin position="471"/>
        <end position="485"/>
    </location>
</feature>
<dbReference type="GeneTree" id="ENSGT00940000153362"/>
<name>A0A8C4RDQ7_EPTBU</name>
<evidence type="ECO:0000313" key="4">
    <source>
        <dbReference type="Ensembl" id="ENSEBUP00000027896.1"/>
    </source>
</evidence>
<comment type="similarity">
    <text evidence="1 2">Belongs to the nucleosome assembly protein (NAP) family.</text>
</comment>
<feature type="compositionally biased region" description="Acidic residues" evidence="3">
    <location>
        <begin position="457"/>
        <end position="470"/>
    </location>
</feature>
<reference evidence="4" key="1">
    <citation type="submission" date="2025-08" db="UniProtKB">
        <authorList>
            <consortium name="Ensembl"/>
        </authorList>
    </citation>
    <scope>IDENTIFICATION</scope>
</reference>
<dbReference type="InterPro" id="IPR037231">
    <property type="entry name" value="NAP-like_sf"/>
</dbReference>
<organism evidence="4 5">
    <name type="scientific">Eptatretus burgeri</name>
    <name type="common">Inshore hagfish</name>
    <dbReference type="NCBI Taxonomy" id="7764"/>
    <lineage>
        <taxon>Eukaryota</taxon>
        <taxon>Metazoa</taxon>
        <taxon>Chordata</taxon>
        <taxon>Craniata</taxon>
        <taxon>Vertebrata</taxon>
        <taxon>Cyclostomata</taxon>
        <taxon>Myxini</taxon>
        <taxon>Myxiniformes</taxon>
        <taxon>Myxinidae</taxon>
        <taxon>Eptatretinae</taxon>
        <taxon>Eptatretus</taxon>
    </lineage>
</organism>
<dbReference type="Gene3D" id="1.20.5.1500">
    <property type="match status" value="1"/>
</dbReference>
<dbReference type="GO" id="GO:0005634">
    <property type="term" value="C:nucleus"/>
    <property type="evidence" value="ECO:0007669"/>
    <property type="project" value="InterPro"/>
</dbReference>
<dbReference type="Gene3D" id="3.30.1120.90">
    <property type="entry name" value="Nucleosome assembly protein"/>
    <property type="match status" value="1"/>
</dbReference>
<dbReference type="PANTHER" id="PTHR11875">
    <property type="entry name" value="TESTIS-SPECIFIC Y-ENCODED PROTEIN"/>
    <property type="match status" value="1"/>
</dbReference>
<dbReference type="SUPFAM" id="SSF143113">
    <property type="entry name" value="NAP-like"/>
    <property type="match status" value="1"/>
</dbReference>
<feature type="region of interest" description="Disordered" evidence="3">
    <location>
        <begin position="457"/>
        <end position="493"/>
    </location>
</feature>
<dbReference type="Proteomes" id="UP000694388">
    <property type="component" value="Unplaced"/>
</dbReference>
<protein>
    <submittedName>
        <fullName evidence="4">Nucleosome assembly protein 1-like 1</fullName>
    </submittedName>
</protein>
<dbReference type="Ensembl" id="ENSEBUT00000028472.1">
    <property type="protein sequence ID" value="ENSEBUP00000027896.1"/>
    <property type="gene ID" value="ENSEBUG00000017049.1"/>
</dbReference>
<reference evidence="4" key="2">
    <citation type="submission" date="2025-09" db="UniProtKB">
        <authorList>
            <consortium name="Ensembl"/>
        </authorList>
    </citation>
    <scope>IDENTIFICATION</scope>
</reference>
<evidence type="ECO:0000256" key="1">
    <source>
        <dbReference type="ARBA" id="ARBA00009947"/>
    </source>
</evidence>
<evidence type="ECO:0000256" key="3">
    <source>
        <dbReference type="SAM" id="MobiDB-lite"/>
    </source>
</evidence>
<keyword evidence="5" id="KW-1185">Reference proteome</keyword>